<comment type="similarity">
    <text evidence="1">Belongs to the VPS13 family.</text>
</comment>
<reference evidence="3 4" key="1">
    <citation type="submission" date="2010-05" db="EMBL/GenBank/DDBJ databases">
        <title>The Genome Sequence of Thecamonas trahens ATCC 50062.</title>
        <authorList>
            <consortium name="The Broad Institute Genome Sequencing Platform"/>
            <person name="Russ C."/>
            <person name="Cuomo C."/>
            <person name="Shea T."/>
            <person name="Young S.K."/>
            <person name="Zeng Q."/>
            <person name="Koehrsen M."/>
            <person name="Haas B."/>
            <person name="Borodovsky M."/>
            <person name="Guigo R."/>
            <person name="Alvarado L."/>
            <person name="Berlin A."/>
            <person name="Bochicchio J."/>
            <person name="Borenstein D."/>
            <person name="Chapman S."/>
            <person name="Chen Z."/>
            <person name="Freedman E."/>
            <person name="Gellesch M."/>
            <person name="Goldberg J."/>
            <person name="Griggs A."/>
            <person name="Gujja S."/>
            <person name="Heilman E."/>
            <person name="Heiman D."/>
            <person name="Hepburn T."/>
            <person name="Howarth C."/>
            <person name="Jen D."/>
            <person name="Larson L."/>
            <person name="Mehta T."/>
            <person name="Park D."/>
            <person name="Pearson M."/>
            <person name="Roberts A."/>
            <person name="Saif S."/>
            <person name="Shenoy N."/>
            <person name="Sisk P."/>
            <person name="Stolte C."/>
            <person name="Sykes S."/>
            <person name="Thomson T."/>
            <person name="Walk T."/>
            <person name="White J."/>
            <person name="Yandava C."/>
            <person name="Burger G."/>
            <person name="Gray M.W."/>
            <person name="Holland P.W.H."/>
            <person name="King N."/>
            <person name="Lang F.B.F."/>
            <person name="Roger A.J."/>
            <person name="Ruiz-Trillo I."/>
            <person name="Lander E."/>
            <person name="Nusbaum C."/>
        </authorList>
    </citation>
    <scope>NUCLEOTIDE SEQUENCE [LARGE SCALE GENOMIC DNA]</scope>
    <source>
        <strain evidence="3 4">ATCC 50062</strain>
    </source>
</reference>
<gene>
    <name evidence="3" type="ORF">AMSG_04005</name>
</gene>
<evidence type="ECO:0000256" key="2">
    <source>
        <dbReference type="SAM" id="MobiDB-lite"/>
    </source>
</evidence>
<feature type="compositionally biased region" description="Basic residues" evidence="2">
    <location>
        <begin position="109"/>
        <end position="118"/>
    </location>
</feature>
<feature type="region of interest" description="Disordered" evidence="2">
    <location>
        <begin position="1689"/>
        <end position="1714"/>
    </location>
</feature>
<evidence type="ECO:0000313" key="4">
    <source>
        <dbReference type="Proteomes" id="UP000054408"/>
    </source>
</evidence>
<evidence type="ECO:0008006" key="5">
    <source>
        <dbReference type="Google" id="ProtNLM"/>
    </source>
</evidence>
<dbReference type="GeneID" id="25563571"/>
<feature type="region of interest" description="Disordered" evidence="2">
    <location>
        <begin position="1350"/>
        <end position="1389"/>
    </location>
</feature>
<evidence type="ECO:0000313" key="3">
    <source>
        <dbReference type="EMBL" id="KNC47778.1"/>
    </source>
</evidence>
<feature type="region of interest" description="Disordered" evidence="2">
    <location>
        <begin position="1410"/>
        <end position="1429"/>
    </location>
</feature>
<accession>A0A0L0D909</accession>
<dbReference type="eggNOG" id="KOG2955">
    <property type="taxonomic scope" value="Eukaryota"/>
</dbReference>
<feature type="compositionally biased region" description="Pro residues" evidence="2">
    <location>
        <begin position="305"/>
        <end position="325"/>
    </location>
</feature>
<sequence>MEALVKRALRSRLEAYIVDYSSDRMVNWEIRDVQLKPDAVAALLNLPPQLAIANAASSAIKVIVPWKRLKTDPVVFDLGHVRIDLREAAVPILPSSSTGEDVRDDDKTKKKKKKKKKEREKDKSKGKGKRGFINKVIDGISFRLATGLITLATSGAPNMFALSLEDVVLASTNPDFEVVDLRESRKVNKNSSVVLLYKALNAAAVTLDLVPTCVPKAELAPPIVRLLDNIPLAIHFTGKFADARDNLPVKAHLAFLIDSRRVVVAVNQSHLLDIAHTVVGIQDALAAAPTLPPAKTPESERAPAQAPPAIPPRSRPPRSLPPPPASAFSTSPEVEEAGKGKGKGKGWGSRLRRIVNRKKAHGPASLTEPASDSTSAPAFDPLTQEALAQLTAPSEPREIDDVSSIASDSSGSSMASLASMTSQSAAATPSAAELSLTGDADLEIEFTPAEDIQHNLISLQVDSLVVQLLEPESPAAAFFEAVFVNPTISFIPNLPLPSELLSRLALDPESVAAAADGMQNLKFTQSELQVSMQSLVCRELNAPPTKHPSYTTALSPTSQVASSASAAELAAQHPGTRGGPPLLKLKYVIRHIPRHLKLDTRAESDVVFGRELTGRILAFDAVYDRELLRRVASTVTPASQVLSALVPAERLAQRVDSLVESVLYDDMLCTFELRSPSIALPPYNGYVGPMVLSAQAWRLSADNIVLATVAPSVPPPSVFGSNPLFVAPAGVFPVADTDITSTFALAHALDTLPPQHVQRFQLQCKNVALAVTDVRHPSAVEPWLALPPLNVVVDLAFHEWFVGDDESRTDLPQLELWLSLSDVALSLTQHHYAYLQSVMEQRILFHTRVESSAFAGRLRYLWRTFAEAPPQSDSTTHTLLLDTLDLDEDIFTDIPMVSLLSTHCESAAISLLHDEPGMPPVTLAVFSAAGCQVVAETHIAMLVLKAQVETFDVHSPKHSASPFASLVTPMASAAPVFGLPAHVSTSSGRQQANLVVRLEHLRVNMPPALQLGPESFCTQFSDIMAIPPASPLGAQAFDWLSPAYSKIAFDAAWVRLDGVRVCLLLPAMADIVAFANGSLSGSSASAAAQEQAASVVDALADLILARDARLDVRQFVSGANYDVRLTSCELLVVETPETVECVPVVVEQVDVSRRGLDLNRELVSTAWRGAAISAFVYEHGVLHRSPLAAPTDAAVASLRWLDPALEAWVSQWSVVMPEVQLSLSREQLRVSNRRTFGDVARAARPLPPLPQQASSTSPPRHVGNTRSVHLTLGALALTLADPAAGLHAPPLTTFLVENLRLALADSVSSVDGSLKPGWDYQMVASELVVRDGTGTTVLMPKDLAQGFAASRMPAGRESDRQTPRSASWRTPTMSHAPSPPLADSAAGTTPRVGLANGWFDADELDSPGQIGVSFLASPSPGTQSRPSILPSTASGKLVLDLSAVIGQPSPLPLDSDDGLTSMTDSAVRSSVSAATSTTVSSSSSSSSSSSDLDSVSYSDSGAATELDLESSSSSSELPCTPLPRSHACSSAASGSVARALERPAPGSHETDHGVALLATVVSVYETSSRASQAEATDSITFSSQGVYEWSTTAERHVARRRWNMDVAPLIGLYAPQVVDGITTFFSALGAQQAVRRRYLRMQRSMTAMLGRGTVLDLPTAQRTLQEAQVQAAAAAAVSEQMVAVVAGPSSAGASSDSLPASRVRLDSEPSAEPSPWAEFRRNKILLKAVVRDPSLVLQETSVGSQTSVLELATQTMFVSNENNACAYDLSVNQTDAFVGAALVRLVTADPATLRVSQNVLVIQPFSTRVSSSYKAQGLLGTPFMAITAEAEPIVAEISVRKSLVCWRIVDRYATELGEARTRPVAASTAMADTSRDRDELFVPKEIKVGIKALDVSVVSDYADQVVLFYVYADEASGMASIPQEGDAEFEAVGQLEVMVNNVNFTIPETVIHPFVMGINGRVLPWTVNSKRSRFEAELVALTAVEVTLTKEILRQMTEYVALFSREEAAMSNDMLSHLEYVLINETETAVTFGQTRSKQTVRVGPSSSTVFAFANPYLPKALDLEWETGWQTAHPLALASAGSSTVILHKGINTASAARLGFADPLVSSFSPLSSVAASSSSLSLTSSAAQLATWQEVPLTRGVIASVEARGLKKIVRLTCAHALVNDTPFRVTIRCVGGPEAGRARHVEAGASVAMCHDENWTQASWQVQLHGADAWSAPFAFGRPGSVTPLRLPREAGPSGSQQDLSVLVVFGFGSGGSQQTASLVPPLVIANRSPFPLEFTVGTELIGSDELPPYETRPMFVEATGSLAFRLLPGYDVWSDGVALEVPRALLVGVRSSTRDVTAQPELELSVRVNQRYARGCGARSVFVLVPYVLVNHTEVSLDVKQHGSDAVLALEPGSKIPFSWRGEPAEKSLLVREAGVPEWHAVGALTSESTRILNLSTQCSVVEEVRVLDGSARAVAWKPRLRIINNLDRVVRLDTVPLAEARGSRVTVGAGETRDVAKWTMRVMVGLGEPGDRLHALDHCLQRPIEVLDSGDVWGSVRIGLDEAESKASTVRLASLGGNGRFEYHTFEVVVTNIGFVSHVALNPAREAAEQVIINRSKETLVVRRHAHTLPLGPRSPTAGLSQEPEELVVLVPGEMKPLHWPSSVSHRRIQVARLGEGRVTSVPWDPVSEFRIADPPTGRLGVVDGQIVRLLLPLDWSHPFAVQALGDGEVNLEGSGEWTSLASEARGYGSIPGTSSSNAARGVVTRTRSRRSVRMSLNASDLAALHGVGVDALDVDALLFGGEGEASGEASDGDDSEPEGEAGANTGGLQRLRYVVRMRGVTKAVVLEGSGGGGSRGGGGGGDDDDPGSARLRIRVPAAGVTLADEASGGELVHMSLEEVRCEVHMTGGKEHAHLTVGNVQVDNMMPLAEYDVVLALADSHAGIGSQDASMVEALFEWSIDDGFRSIEYCGLRLLPLVAKIDGGLVSKLVEMRAFFGGEDKARKTLGAKDPSVRRARYVVDENPLPVGLQRSETDEMYIDALVIFPISIMVCVGDNDMDWPIIRDGAPLELAHCQQMQWFVSRAELVPALRKMYFDNTLGLADMGVFVGSLDVIGNPLGALARIREGCTDFVRLPFNALVMDDTPGAFFFGLARGTYSLVKNVSDAALMSLYKITSTVARSAARLTFDDRYIAVKRRAARRHPRNVVVGFGLGSLEFGRGLWSGCSGLVLQPWYGAQRRGWLLGGMLGTGKGLVGLPLKSIDGTFDLLSKVFEGLKNSTGTGQYVVQKRVHVSPARTEALLKAGLSGWCVDHGCEYVTHFVAKMEAGPHAGERRMIDHVLVVSMDGILVFALADVLHDCVLAASARKSMRSWGHRARAALMQAPEPEVLATRADATGQMPARRAAEVSLNMLRGLVTSAQPLNIGFGDVSEIVVPDAPAARFVIALRRMIGGRDRLVCVVGDREDKLAEIGAVYRASTGEFLQVVRPRDSAQR</sequence>
<feature type="region of interest" description="Disordered" evidence="2">
    <location>
        <begin position="2794"/>
        <end position="2818"/>
    </location>
</feature>
<evidence type="ECO:0000256" key="1">
    <source>
        <dbReference type="ARBA" id="ARBA00006545"/>
    </source>
</evidence>
<name>A0A0L0D909_THETB</name>
<feature type="compositionally biased region" description="Gly residues" evidence="2">
    <location>
        <begin position="2839"/>
        <end position="2851"/>
    </location>
</feature>
<protein>
    <recommendedName>
        <fullName evidence="5">Chorein N-terminal domain-containing protein</fullName>
    </recommendedName>
</protein>
<feature type="compositionally biased region" description="Acidic residues" evidence="2">
    <location>
        <begin position="2801"/>
        <end position="2810"/>
    </location>
</feature>
<feature type="region of interest" description="Disordered" evidence="2">
    <location>
        <begin position="2837"/>
        <end position="2860"/>
    </location>
</feature>
<feature type="region of interest" description="Disordered" evidence="2">
    <location>
        <begin position="96"/>
        <end position="128"/>
    </location>
</feature>
<dbReference type="RefSeq" id="XP_013759256.1">
    <property type="nucleotide sequence ID" value="XM_013903802.1"/>
</dbReference>
<feature type="compositionally biased region" description="Polar residues" evidence="2">
    <location>
        <begin position="1363"/>
        <end position="1375"/>
    </location>
</feature>
<feature type="compositionally biased region" description="Polar residues" evidence="2">
    <location>
        <begin position="1419"/>
        <end position="1429"/>
    </location>
</feature>
<proteinExistence type="inferred from homology"/>
<organism evidence="3 4">
    <name type="scientific">Thecamonas trahens ATCC 50062</name>
    <dbReference type="NCBI Taxonomy" id="461836"/>
    <lineage>
        <taxon>Eukaryota</taxon>
        <taxon>Apusozoa</taxon>
        <taxon>Apusomonadida</taxon>
        <taxon>Apusomonadidae</taxon>
        <taxon>Thecamonas</taxon>
    </lineage>
</organism>
<feature type="compositionally biased region" description="Basic residues" evidence="2">
    <location>
        <begin position="340"/>
        <end position="361"/>
    </location>
</feature>
<dbReference type="OrthoDB" id="428159at2759"/>
<dbReference type="EMBL" id="GL349448">
    <property type="protein sequence ID" value="KNC47778.1"/>
    <property type="molecule type" value="Genomic_DNA"/>
</dbReference>
<dbReference type="GO" id="GO:0045053">
    <property type="term" value="P:protein retention in Golgi apparatus"/>
    <property type="evidence" value="ECO:0007669"/>
    <property type="project" value="TreeGrafter"/>
</dbReference>
<dbReference type="PANTHER" id="PTHR16166">
    <property type="entry name" value="VACUOLAR PROTEIN SORTING-ASSOCIATED PROTEIN VPS13"/>
    <property type="match status" value="1"/>
</dbReference>
<dbReference type="eggNOG" id="KOG1809">
    <property type="taxonomic scope" value="Eukaryota"/>
</dbReference>
<dbReference type="GO" id="GO:0006623">
    <property type="term" value="P:protein targeting to vacuole"/>
    <property type="evidence" value="ECO:0007669"/>
    <property type="project" value="TreeGrafter"/>
</dbReference>
<feature type="region of interest" description="Disordered" evidence="2">
    <location>
        <begin position="1470"/>
        <end position="1524"/>
    </location>
</feature>
<keyword evidence="4" id="KW-1185">Reference proteome</keyword>
<dbReference type="InterPro" id="IPR026847">
    <property type="entry name" value="VPS13"/>
</dbReference>
<dbReference type="PANTHER" id="PTHR16166:SF93">
    <property type="entry name" value="INTERMEMBRANE LIPID TRANSFER PROTEIN VPS13"/>
    <property type="match status" value="1"/>
</dbReference>
<dbReference type="Proteomes" id="UP000054408">
    <property type="component" value="Unassembled WGS sequence"/>
</dbReference>
<feature type="compositionally biased region" description="Low complexity" evidence="2">
    <location>
        <begin position="1470"/>
        <end position="1500"/>
    </location>
</feature>
<feature type="region of interest" description="Disordered" evidence="2">
    <location>
        <begin position="391"/>
        <end position="421"/>
    </location>
</feature>
<feature type="region of interest" description="Disordered" evidence="2">
    <location>
        <begin position="290"/>
        <end position="378"/>
    </location>
</feature>
<feature type="compositionally biased region" description="Low complexity" evidence="2">
    <location>
        <begin position="1689"/>
        <end position="1701"/>
    </location>
</feature>
<feature type="compositionally biased region" description="Low complexity" evidence="2">
    <location>
        <begin position="403"/>
        <end position="421"/>
    </location>
</feature>